<dbReference type="InterPro" id="IPR027417">
    <property type="entry name" value="P-loop_NTPase"/>
</dbReference>
<evidence type="ECO:0000256" key="1">
    <source>
        <dbReference type="ARBA" id="ARBA00004496"/>
    </source>
</evidence>
<gene>
    <name evidence="11" type="primary">uvrA_32</name>
    <name evidence="11" type="ORF">SDC9_60831</name>
</gene>
<dbReference type="GO" id="GO:0003677">
    <property type="term" value="F:DNA binding"/>
    <property type="evidence" value="ECO:0007669"/>
    <property type="project" value="UniProtKB-KW"/>
</dbReference>
<dbReference type="PANTHER" id="PTHR43152:SF3">
    <property type="entry name" value="UVRABC SYSTEM PROTEIN A"/>
    <property type="match status" value="1"/>
</dbReference>
<dbReference type="PANTHER" id="PTHR43152">
    <property type="entry name" value="UVRABC SYSTEM PROTEIN A"/>
    <property type="match status" value="1"/>
</dbReference>
<dbReference type="Gene3D" id="3.40.50.300">
    <property type="entry name" value="P-loop containing nucleotide triphosphate hydrolases"/>
    <property type="match status" value="1"/>
</dbReference>
<evidence type="ECO:0000313" key="11">
    <source>
        <dbReference type="EMBL" id="MPM14468.1"/>
    </source>
</evidence>
<organism evidence="11">
    <name type="scientific">bioreactor metagenome</name>
    <dbReference type="NCBI Taxonomy" id="1076179"/>
    <lineage>
        <taxon>unclassified sequences</taxon>
        <taxon>metagenomes</taxon>
        <taxon>ecological metagenomes</taxon>
    </lineage>
</organism>
<comment type="caution">
    <text evidence="11">The sequence shown here is derived from an EMBL/GenBank/DDBJ whole genome shotgun (WGS) entry which is preliminary data.</text>
</comment>
<dbReference type="GO" id="GO:0005737">
    <property type="term" value="C:cytoplasm"/>
    <property type="evidence" value="ECO:0007669"/>
    <property type="project" value="UniProtKB-SubCell"/>
</dbReference>
<evidence type="ECO:0000256" key="10">
    <source>
        <dbReference type="ARBA" id="ARBA00023204"/>
    </source>
</evidence>
<dbReference type="GO" id="GO:0004518">
    <property type="term" value="F:nuclease activity"/>
    <property type="evidence" value="ECO:0007669"/>
    <property type="project" value="UniProtKB-KW"/>
</dbReference>
<comment type="subcellular location">
    <subcellularLocation>
        <location evidence="1">Cytoplasm</location>
    </subcellularLocation>
</comment>
<evidence type="ECO:0000256" key="2">
    <source>
        <dbReference type="ARBA" id="ARBA00022490"/>
    </source>
</evidence>
<dbReference type="EMBL" id="VSSQ01002284">
    <property type="protein sequence ID" value="MPM14468.1"/>
    <property type="molecule type" value="Genomic_DNA"/>
</dbReference>
<protein>
    <submittedName>
        <fullName evidence="11">UvrABC system protein A</fullName>
    </submittedName>
</protein>
<reference evidence="11" key="1">
    <citation type="submission" date="2019-08" db="EMBL/GenBank/DDBJ databases">
        <authorList>
            <person name="Kucharzyk K."/>
            <person name="Murdoch R.W."/>
            <person name="Higgins S."/>
            <person name="Loffler F."/>
        </authorList>
    </citation>
    <scope>NUCLEOTIDE SEQUENCE</scope>
</reference>
<evidence type="ECO:0000256" key="9">
    <source>
        <dbReference type="ARBA" id="ARBA00023125"/>
    </source>
</evidence>
<keyword evidence="8" id="KW-0267">Excision nuclease</keyword>
<keyword evidence="2" id="KW-0963">Cytoplasm</keyword>
<dbReference type="SUPFAM" id="SSF52540">
    <property type="entry name" value="P-loop containing nucleoside triphosphate hydrolases"/>
    <property type="match status" value="1"/>
</dbReference>
<keyword evidence="3" id="KW-0677">Repeat</keyword>
<dbReference type="GO" id="GO:0005524">
    <property type="term" value="F:ATP binding"/>
    <property type="evidence" value="ECO:0007669"/>
    <property type="project" value="UniProtKB-KW"/>
</dbReference>
<evidence type="ECO:0000256" key="3">
    <source>
        <dbReference type="ARBA" id="ARBA00022737"/>
    </source>
</evidence>
<accession>A0A644XFA9</accession>
<keyword evidence="4" id="KW-0547">Nucleotide-binding</keyword>
<sequence length="114" mass="12388">MKLAAELQRRSTGRTVYVLDEPTTGLHFEDIRKLLGVLGRLVDQGNTVIVIEHNLDVIKTADWLIDMGPEGGRRGGTVVVEGTPEEVADCEESWTGRYLRPILADSDIGVGASA</sequence>
<keyword evidence="5" id="KW-0227">DNA damage</keyword>
<dbReference type="AlphaFoldDB" id="A0A644XFA9"/>
<evidence type="ECO:0000256" key="4">
    <source>
        <dbReference type="ARBA" id="ARBA00022741"/>
    </source>
</evidence>
<evidence type="ECO:0000256" key="6">
    <source>
        <dbReference type="ARBA" id="ARBA00022769"/>
    </source>
</evidence>
<evidence type="ECO:0000256" key="8">
    <source>
        <dbReference type="ARBA" id="ARBA00022881"/>
    </source>
</evidence>
<keyword evidence="7" id="KW-0067">ATP-binding</keyword>
<evidence type="ECO:0000256" key="7">
    <source>
        <dbReference type="ARBA" id="ARBA00022840"/>
    </source>
</evidence>
<keyword evidence="10" id="KW-0234">DNA repair</keyword>
<evidence type="ECO:0000256" key="5">
    <source>
        <dbReference type="ARBA" id="ARBA00022763"/>
    </source>
</evidence>
<proteinExistence type="predicted"/>
<name>A0A644XFA9_9ZZZZ</name>
<keyword evidence="9" id="KW-0238">DNA-binding</keyword>
<keyword evidence="6" id="KW-0228">DNA excision</keyword>
<dbReference type="GO" id="GO:0006281">
    <property type="term" value="P:DNA repair"/>
    <property type="evidence" value="ECO:0007669"/>
    <property type="project" value="UniProtKB-KW"/>
</dbReference>